<dbReference type="AlphaFoldDB" id="I9FXT6"/>
<sequence>MTKVSLTVESIAFGSFPQLEKQERKFTLTNTGQHVLVIYDVITSCGCTRVNYSKEGIRPGEKAVLTVIYEAEKAEHFSKTVTIYCNADNSPLRLKITGNAE</sequence>
<organism evidence="1 2">
    <name type="scientific">Phocaeicola dorei CL03T12C01</name>
    <dbReference type="NCBI Taxonomy" id="997877"/>
    <lineage>
        <taxon>Bacteria</taxon>
        <taxon>Pseudomonadati</taxon>
        <taxon>Bacteroidota</taxon>
        <taxon>Bacteroidia</taxon>
        <taxon>Bacteroidales</taxon>
        <taxon>Bacteroidaceae</taxon>
        <taxon>Phocaeicola</taxon>
    </lineage>
</organism>
<dbReference type="Pfam" id="PF07610">
    <property type="entry name" value="DUF1573"/>
    <property type="match status" value="1"/>
</dbReference>
<dbReference type="Proteomes" id="UP000004019">
    <property type="component" value="Unassembled WGS sequence"/>
</dbReference>
<protein>
    <recommendedName>
        <fullName evidence="3">DUF1573 domain-containing protein</fullName>
    </recommendedName>
</protein>
<dbReference type="PANTHER" id="PTHR37833:SF1">
    <property type="entry name" value="SIGNAL PEPTIDE PROTEIN"/>
    <property type="match status" value="1"/>
</dbReference>
<dbReference type="HOGENOM" id="CLU_122784_1_2_10"/>
<comment type="caution">
    <text evidence="1">The sequence shown here is derived from an EMBL/GenBank/DDBJ whole genome shotgun (WGS) entry which is preliminary data.</text>
</comment>
<name>I9FXT6_9BACT</name>
<accession>I9FXT6</accession>
<evidence type="ECO:0000313" key="2">
    <source>
        <dbReference type="Proteomes" id="UP000004019"/>
    </source>
</evidence>
<dbReference type="PANTHER" id="PTHR37833">
    <property type="entry name" value="LIPOPROTEIN-RELATED"/>
    <property type="match status" value="1"/>
</dbReference>
<evidence type="ECO:0008006" key="3">
    <source>
        <dbReference type="Google" id="ProtNLM"/>
    </source>
</evidence>
<evidence type="ECO:0000313" key="1">
    <source>
        <dbReference type="EMBL" id="EIY38699.1"/>
    </source>
</evidence>
<dbReference type="InterPro" id="IPR013783">
    <property type="entry name" value="Ig-like_fold"/>
</dbReference>
<dbReference type="EMBL" id="AGXI01000012">
    <property type="protein sequence ID" value="EIY38699.1"/>
    <property type="molecule type" value="Genomic_DNA"/>
</dbReference>
<dbReference type="Gene3D" id="2.60.40.10">
    <property type="entry name" value="Immunoglobulins"/>
    <property type="match status" value="1"/>
</dbReference>
<dbReference type="InterPro" id="IPR011467">
    <property type="entry name" value="DUF1573"/>
</dbReference>
<reference evidence="1 2" key="1">
    <citation type="submission" date="2012-02" db="EMBL/GenBank/DDBJ databases">
        <title>The Genome Sequence of Bacteroides dorei CL03T12C01.</title>
        <authorList>
            <consortium name="The Broad Institute Genome Sequencing Platform"/>
            <person name="Earl A."/>
            <person name="Ward D."/>
            <person name="Feldgarden M."/>
            <person name="Gevers D."/>
            <person name="Zitomersky N.L."/>
            <person name="Coyne M.J."/>
            <person name="Comstock L.E."/>
            <person name="Young S.K."/>
            <person name="Zeng Q."/>
            <person name="Gargeya S."/>
            <person name="Fitzgerald M."/>
            <person name="Haas B."/>
            <person name="Abouelleil A."/>
            <person name="Alvarado L."/>
            <person name="Arachchi H.M."/>
            <person name="Berlin A."/>
            <person name="Chapman S.B."/>
            <person name="Gearin G."/>
            <person name="Goldberg J."/>
            <person name="Griggs A."/>
            <person name="Gujja S."/>
            <person name="Hansen M."/>
            <person name="Heiman D."/>
            <person name="Howarth C."/>
            <person name="Larimer J."/>
            <person name="Lui A."/>
            <person name="MacDonald P.J.P."/>
            <person name="McCowen C."/>
            <person name="Montmayeur A."/>
            <person name="Murphy C."/>
            <person name="Neiman D."/>
            <person name="Pearson M."/>
            <person name="Priest M."/>
            <person name="Roberts A."/>
            <person name="Saif S."/>
            <person name="Shea T."/>
            <person name="Sisk P."/>
            <person name="Stolte C."/>
            <person name="Sykes S."/>
            <person name="Wortman J."/>
            <person name="Nusbaum C."/>
            <person name="Birren B."/>
        </authorList>
    </citation>
    <scope>NUCLEOTIDE SEQUENCE [LARGE SCALE GENOMIC DNA]</scope>
    <source>
        <strain evidence="1 2">CL03T12C01</strain>
    </source>
</reference>
<gene>
    <name evidence="1" type="ORF">HMPREF1065_01714</name>
</gene>
<dbReference type="PATRIC" id="fig|997877.3.peg.1787"/>
<proteinExistence type="predicted"/>